<name>A0A2R6WRY1_MARPO</name>
<dbReference type="EC" id="3.5.1.122" evidence="3 8"/>
<keyword evidence="11" id="KW-1185">Reference proteome</keyword>
<dbReference type="InterPro" id="IPR023128">
    <property type="entry name" value="Prot_N_Gln_amidohydro_ab_roll"/>
</dbReference>
<gene>
    <name evidence="10" type="ORF">MARPO_0062s0037</name>
</gene>
<comment type="subunit">
    <text evidence="2 8">Monomer.</text>
</comment>
<dbReference type="AlphaFoldDB" id="A0A2R6WRY1"/>
<evidence type="ECO:0000313" key="10">
    <source>
        <dbReference type="EMBL" id="PTQ36612.1"/>
    </source>
</evidence>
<comment type="function">
    <text evidence="8">Mediates the side-chain deamidation of N-terminal glutamine residues to glutamate, an important step in N-end rule pathway of protein degradation. Conversion of the resulting N-terminal glutamine to glutamate renders the protein susceptible to arginylation, polyubiquitination and degradation as specified by the N-end rule. Does not act on substrates with internal or C-terminal glutamine and does not act on non-glutamine residues in any position.</text>
</comment>
<dbReference type="GO" id="GO:0005634">
    <property type="term" value="C:nucleus"/>
    <property type="evidence" value="ECO:0000318"/>
    <property type="project" value="GO_Central"/>
</dbReference>
<sequence length="247" mass="27796">MMMMAAEDQSRAAEGQRNCGNVGEFLYTACYCEENIYMLCKALGEQGVAAADLSDLFVVFISNDLQRVPIWRQKNCSSGSESVCIWDYHVICIQKAGAQEALVWDLDTTLSLPVPLSSYVKEAFKPEIELDELYLRLFRVVRASTFLRTFASDRRHMRTPEGGWLAPPPNYECIVAEDGEAYNLEEYNRMAQGNVQHASDEDLDKSMSDKYGVVLSEDGFVKAFAVNRSRAPLQILDINNHQLVING</sequence>
<dbReference type="Gene3D" id="3.10.620.10">
    <property type="entry name" value="Protein N-terminal glutamine amidohydrolase, alpha beta roll"/>
    <property type="match status" value="1"/>
</dbReference>
<organism evidence="10 11">
    <name type="scientific">Marchantia polymorpha</name>
    <name type="common">Common liverwort</name>
    <name type="synonym">Marchantia aquatica</name>
    <dbReference type="NCBI Taxonomy" id="3197"/>
    <lineage>
        <taxon>Eukaryota</taxon>
        <taxon>Viridiplantae</taxon>
        <taxon>Streptophyta</taxon>
        <taxon>Embryophyta</taxon>
        <taxon>Marchantiophyta</taxon>
        <taxon>Marchantiopsida</taxon>
        <taxon>Marchantiidae</taxon>
        <taxon>Marchantiales</taxon>
        <taxon>Marchantiaceae</taxon>
        <taxon>Marchantia</taxon>
    </lineage>
</organism>
<evidence type="ECO:0000256" key="1">
    <source>
        <dbReference type="ARBA" id="ARBA00008985"/>
    </source>
</evidence>
<feature type="domain" description="Protein N-terminal glutamine amidohydrolase alpha beta roll" evidence="9">
    <location>
        <begin position="27"/>
        <end position="224"/>
    </location>
</feature>
<dbReference type="GO" id="GO:0005829">
    <property type="term" value="C:cytosol"/>
    <property type="evidence" value="ECO:0000318"/>
    <property type="project" value="GO_Central"/>
</dbReference>
<dbReference type="OMA" id="GWGTVYS"/>
<dbReference type="Pfam" id="PF09764">
    <property type="entry name" value="Nt_Gln_amidase"/>
    <property type="match status" value="1"/>
</dbReference>
<dbReference type="PANTHER" id="PTHR13035">
    <property type="entry name" value="PROTEIN N-TERMINAL GLUTAMINE AMIDOHYDROLASE"/>
    <property type="match status" value="1"/>
</dbReference>
<dbReference type="Proteomes" id="UP000244005">
    <property type="component" value="Unassembled WGS sequence"/>
</dbReference>
<comment type="catalytic activity">
    <reaction evidence="7 8">
        <text>N-terminal L-glutaminyl-[protein] + H2O = N-terminal L-glutamyl-[protein] + NH4(+)</text>
        <dbReference type="Rhea" id="RHEA:50680"/>
        <dbReference type="Rhea" id="RHEA-COMP:12668"/>
        <dbReference type="Rhea" id="RHEA-COMP:12777"/>
        <dbReference type="ChEBI" id="CHEBI:15377"/>
        <dbReference type="ChEBI" id="CHEBI:28938"/>
        <dbReference type="ChEBI" id="CHEBI:64721"/>
        <dbReference type="ChEBI" id="CHEBI:64722"/>
        <dbReference type="EC" id="3.5.1.122"/>
    </reaction>
</comment>
<evidence type="ECO:0000256" key="7">
    <source>
        <dbReference type="ARBA" id="ARBA00048768"/>
    </source>
</evidence>
<accession>A0A2R6WRY1</accession>
<dbReference type="InterPro" id="IPR037132">
    <property type="entry name" value="N_Gln_amidohydro_ab_roll_sf"/>
</dbReference>
<dbReference type="Gramene" id="Mp7g04890.1">
    <property type="protein sequence ID" value="Mp7g04890.1.cds"/>
    <property type="gene ID" value="Mp7g04890"/>
</dbReference>
<reference evidence="11" key="1">
    <citation type="journal article" date="2017" name="Cell">
        <title>Insights into land plant evolution garnered from the Marchantia polymorpha genome.</title>
        <authorList>
            <person name="Bowman J.L."/>
            <person name="Kohchi T."/>
            <person name="Yamato K.T."/>
            <person name="Jenkins J."/>
            <person name="Shu S."/>
            <person name="Ishizaki K."/>
            <person name="Yamaoka S."/>
            <person name="Nishihama R."/>
            <person name="Nakamura Y."/>
            <person name="Berger F."/>
            <person name="Adam C."/>
            <person name="Aki S.S."/>
            <person name="Althoff F."/>
            <person name="Araki T."/>
            <person name="Arteaga-Vazquez M.A."/>
            <person name="Balasubrmanian S."/>
            <person name="Barry K."/>
            <person name="Bauer D."/>
            <person name="Boehm C.R."/>
            <person name="Briginshaw L."/>
            <person name="Caballero-Perez J."/>
            <person name="Catarino B."/>
            <person name="Chen F."/>
            <person name="Chiyoda S."/>
            <person name="Chovatia M."/>
            <person name="Davies K.M."/>
            <person name="Delmans M."/>
            <person name="Demura T."/>
            <person name="Dierschke T."/>
            <person name="Dolan L."/>
            <person name="Dorantes-Acosta A.E."/>
            <person name="Eklund D.M."/>
            <person name="Florent S.N."/>
            <person name="Flores-Sandoval E."/>
            <person name="Fujiyama A."/>
            <person name="Fukuzawa H."/>
            <person name="Galik B."/>
            <person name="Grimanelli D."/>
            <person name="Grimwood J."/>
            <person name="Grossniklaus U."/>
            <person name="Hamada T."/>
            <person name="Haseloff J."/>
            <person name="Hetherington A.J."/>
            <person name="Higo A."/>
            <person name="Hirakawa Y."/>
            <person name="Hundley H.N."/>
            <person name="Ikeda Y."/>
            <person name="Inoue K."/>
            <person name="Inoue S.I."/>
            <person name="Ishida S."/>
            <person name="Jia Q."/>
            <person name="Kakita M."/>
            <person name="Kanazawa T."/>
            <person name="Kawai Y."/>
            <person name="Kawashima T."/>
            <person name="Kennedy M."/>
            <person name="Kinose K."/>
            <person name="Kinoshita T."/>
            <person name="Kohara Y."/>
            <person name="Koide E."/>
            <person name="Komatsu K."/>
            <person name="Kopischke S."/>
            <person name="Kubo M."/>
            <person name="Kyozuka J."/>
            <person name="Lagercrantz U."/>
            <person name="Lin S.S."/>
            <person name="Lindquist E."/>
            <person name="Lipzen A.M."/>
            <person name="Lu C.W."/>
            <person name="De Luna E."/>
            <person name="Martienssen R.A."/>
            <person name="Minamino N."/>
            <person name="Mizutani M."/>
            <person name="Mizutani M."/>
            <person name="Mochizuki N."/>
            <person name="Monte I."/>
            <person name="Mosher R."/>
            <person name="Nagasaki H."/>
            <person name="Nakagami H."/>
            <person name="Naramoto S."/>
            <person name="Nishitani K."/>
            <person name="Ohtani M."/>
            <person name="Okamoto T."/>
            <person name="Okumura M."/>
            <person name="Phillips J."/>
            <person name="Pollak B."/>
            <person name="Reinders A."/>
            <person name="Rovekamp M."/>
            <person name="Sano R."/>
            <person name="Sawa S."/>
            <person name="Schmid M.W."/>
            <person name="Shirakawa M."/>
            <person name="Solano R."/>
            <person name="Spunde A."/>
            <person name="Suetsugu N."/>
            <person name="Sugano S."/>
            <person name="Sugiyama A."/>
            <person name="Sun R."/>
            <person name="Suzuki Y."/>
            <person name="Takenaka M."/>
            <person name="Takezawa D."/>
            <person name="Tomogane H."/>
            <person name="Tsuzuki M."/>
            <person name="Ueda T."/>
            <person name="Umeda M."/>
            <person name="Ward J.M."/>
            <person name="Watanabe Y."/>
            <person name="Yazaki K."/>
            <person name="Yokoyama R."/>
            <person name="Yoshitake Y."/>
            <person name="Yotsui I."/>
            <person name="Zachgo S."/>
            <person name="Schmutz J."/>
        </authorList>
    </citation>
    <scope>NUCLEOTIDE SEQUENCE [LARGE SCALE GENOMIC DNA]</scope>
    <source>
        <strain evidence="11">Tak-1</strain>
    </source>
</reference>
<evidence type="ECO:0000256" key="5">
    <source>
        <dbReference type="ARBA" id="ARBA00022801"/>
    </source>
</evidence>
<evidence type="ECO:0000256" key="6">
    <source>
        <dbReference type="ARBA" id="ARBA00029677"/>
    </source>
</evidence>
<evidence type="ECO:0000259" key="9">
    <source>
        <dbReference type="Pfam" id="PF09764"/>
    </source>
</evidence>
<evidence type="ECO:0000256" key="2">
    <source>
        <dbReference type="ARBA" id="ARBA00011245"/>
    </source>
</evidence>
<dbReference type="InterPro" id="IPR039733">
    <property type="entry name" value="NTAQ1"/>
</dbReference>
<comment type="similarity">
    <text evidence="1 8">Belongs to the NTAQ1 family.</text>
</comment>
<dbReference type="OrthoDB" id="191192at2759"/>
<keyword evidence="5 8" id="KW-0378">Hydrolase</keyword>
<dbReference type="GO" id="GO:0008418">
    <property type="term" value="F:protein-N-terminal asparagine amidohydrolase activity"/>
    <property type="evidence" value="ECO:0007669"/>
    <property type="project" value="UniProtKB-UniRule"/>
</dbReference>
<evidence type="ECO:0000256" key="3">
    <source>
        <dbReference type="ARBA" id="ARBA00012718"/>
    </source>
</evidence>
<evidence type="ECO:0000256" key="4">
    <source>
        <dbReference type="ARBA" id="ARBA00021247"/>
    </source>
</evidence>
<protein>
    <recommendedName>
        <fullName evidence="4 8">Protein N-terminal glutamine amidohydrolase</fullName>
        <ecNumber evidence="3 8">3.5.1.122</ecNumber>
    </recommendedName>
    <alternativeName>
        <fullName evidence="6 8">Protein NH2-terminal glutamine deamidase</fullName>
    </alternativeName>
</protein>
<evidence type="ECO:0000313" key="11">
    <source>
        <dbReference type="Proteomes" id="UP000244005"/>
    </source>
</evidence>
<dbReference type="GO" id="GO:0070773">
    <property type="term" value="F:protein-N-terminal glutamine amidohydrolase activity"/>
    <property type="evidence" value="ECO:0000318"/>
    <property type="project" value="GO_Central"/>
</dbReference>
<proteinExistence type="inferred from homology"/>
<dbReference type="EMBL" id="KZ772734">
    <property type="protein sequence ID" value="PTQ36612.1"/>
    <property type="molecule type" value="Genomic_DNA"/>
</dbReference>
<evidence type="ECO:0000256" key="8">
    <source>
        <dbReference type="RuleBase" id="RU367082"/>
    </source>
</evidence>
<dbReference type="PANTHER" id="PTHR13035:SF0">
    <property type="entry name" value="PROTEIN N-TERMINAL GLUTAMINE AMIDOHYDROLASE"/>
    <property type="match status" value="1"/>
</dbReference>